<dbReference type="Pfam" id="PF04357">
    <property type="entry name" value="TamB"/>
    <property type="match status" value="1"/>
</dbReference>
<dbReference type="GO" id="GO:0097347">
    <property type="term" value="C:TAM protein secretion complex"/>
    <property type="evidence" value="ECO:0007669"/>
    <property type="project" value="TreeGrafter"/>
</dbReference>
<dbReference type="GO" id="GO:0005886">
    <property type="term" value="C:plasma membrane"/>
    <property type="evidence" value="ECO:0007669"/>
    <property type="project" value="InterPro"/>
</dbReference>
<dbReference type="PANTHER" id="PTHR36985">
    <property type="entry name" value="TRANSLOCATION AND ASSEMBLY MODULE SUBUNIT TAMB"/>
    <property type="match status" value="1"/>
</dbReference>
<dbReference type="eggNOG" id="COG2911">
    <property type="taxonomic scope" value="Bacteria"/>
</dbReference>
<comment type="subcellular location">
    <subcellularLocation>
        <location evidence="1">Membrane</location>
        <topology evidence="1">Single-pass membrane protein</topology>
    </subcellularLocation>
</comment>
<dbReference type="EMBL" id="CP005990">
    <property type="protein sequence ID" value="AGY91516.1"/>
    <property type="molecule type" value="Genomic_DNA"/>
</dbReference>
<evidence type="ECO:0000259" key="5">
    <source>
        <dbReference type="Pfam" id="PF04357"/>
    </source>
</evidence>
<evidence type="ECO:0000256" key="4">
    <source>
        <dbReference type="ARBA" id="ARBA00023136"/>
    </source>
</evidence>
<organism evidence="6 7">
    <name type="scientific">Spiribacter curvatus</name>
    <dbReference type="NCBI Taxonomy" id="1335757"/>
    <lineage>
        <taxon>Bacteria</taxon>
        <taxon>Pseudomonadati</taxon>
        <taxon>Pseudomonadota</taxon>
        <taxon>Gammaproteobacteria</taxon>
        <taxon>Chromatiales</taxon>
        <taxon>Ectothiorhodospiraceae</taxon>
        <taxon>Spiribacter</taxon>
    </lineage>
</organism>
<sequence>MPRLRSLLITLVLVAALSGAWLISTTDGARWLAARAEAMVPALQVTVTSGSLWEGVSITDLRWASDSRQIAVDSLRLDWTPGCLLRWRVCVDELAVEGVRLDLPAVDARPPSADPAPKANPLEAIPADIPLPVVQSPVDVSLDRVTINGLALRRGDQPLAAGLSSIALSARLVGQQLTVERLALAGEAGTAELRADVTLNANWPVDADWQASPAASLTAGEAVSVEGRVRGSIADLAMSGSVSGARSVDFALELSALAAPRRLDARFEASGGHLALNARIDDAIDVEGDLQAPALDAFWPGLSGELTGRFRVTGHPLRPSVTASVSADTIEYAGIGLTRARLEADWATRQGGQASLEADGLRRDGEALGNARIAIDGRPDDHRIELAVDSESASMQLDLTGALDAAIPAWQGAVSDARVSVDGEQARLVGAPSLSVSRDALRLGSHCWVWEDVRACTEPLVASPEAAQLRVSLSALPLALLQPRLPAGFRLPGSVTGTATLEWQAETGPAARVTLVSPASHIEVPQREADEPLTLRYDRIVVDADLRPTNARLRVGLASPAIGDGGFAVATDPRDAQRPLTGTVWLDGLSIAPLAGALPQLRRVEGLLSAQGAVDGTLTAPRFRGSVGLRDGVLLPAALALPLEQINVSADIDGQVAALEGGFRAGDGQGAIDGRLDWQTGALDGAVDLTGEALDVRIGTLARLAVTPDITLAINPDTLRLTGSVTIPSARIEPTGSSAGAIRRSPDAVRVGDDGQPLTSAANDGGRSLETDLRLVLGDAVEFSVRGATGRLDGALRLRQIGTAGAEAEGVLNLIDASYEAYGQSLQVRRGRLIFAGPLARPRLDIEAIREAPDIVAGLRVTGRVNDPQVQLFSRPAMAQADILSVLLTGRPPGQASPDEEELLNNAALSLGVFGGGRLGESLAEDLGVEDFQLEASGQGGDAQVSVSGYLSPNLMVRYGVGVFEPENTVSLRYYLTSQLYLEAVSGAETAFDVFYSFDYD</sequence>
<evidence type="ECO:0000313" key="7">
    <source>
        <dbReference type="Proteomes" id="UP000017640"/>
    </source>
</evidence>
<evidence type="ECO:0000256" key="2">
    <source>
        <dbReference type="ARBA" id="ARBA00022692"/>
    </source>
</evidence>
<accession>U5T2K4</accession>
<dbReference type="KEGG" id="spiu:SPICUR_02515"/>
<gene>
    <name evidence="6" type="ORF">SPICUR_02515</name>
</gene>
<dbReference type="HOGENOM" id="CLU_002338_0_0_6"/>
<dbReference type="OrthoDB" id="5555605at2"/>
<dbReference type="PANTHER" id="PTHR36985:SF1">
    <property type="entry name" value="TRANSLOCATION AND ASSEMBLY MODULE SUBUNIT TAMB"/>
    <property type="match status" value="1"/>
</dbReference>
<proteinExistence type="predicted"/>
<dbReference type="STRING" id="1335757.SPICUR_02515"/>
<dbReference type="AlphaFoldDB" id="U5T2K4"/>
<keyword evidence="3" id="KW-1133">Transmembrane helix</keyword>
<name>U5T2K4_9GAMM</name>
<evidence type="ECO:0000313" key="6">
    <source>
        <dbReference type="EMBL" id="AGY91516.1"/>
    </source>
</evidence>
<dbReference type="Proteomes" id="UP000017640">
    <property type="component" value="Chromosome"/>
</dbReference>
<keyword evidence="7" id="KW-1185">Reference proteome</keyword>
<feature type="domain" description="Translocation and assembly module TamB C-terminal" evidence="5">
    <location>
        <begin position="665"/>
        <end position="1000"/>
    </location>
</feature>
<reference evidence="6 7" key="1">
    <citation type="journal article" date="2013" name="BMC Genomics">
        <title>Genomes of "Spiribacter", a streamlined, successful halophilic bacterium.</title>
        <authorList>
            <person name="Lopez-Perez M."/>
            <person name="Ghai R."/>
            <person name="Leon M.J."/>
            <person name="Rodriguez-Olmos A."/>
            <person name="Copa-Patino J.L."/>
            <person name="Soliveri J."/>
            <person name="Sanchez-Porro C."/>
            <person name="Ventosa A."/>
            <person name="Rodriguez-Valera F."/>
        </authorList>
    </citation>
    <scope>NUCLEOTIDE SEQUENCE [LARGE SCALE GENOMIC DNA]</scope>
    <source>
        <strain evidence="6 7">UAH-SP71</strain>
    </source>
</reference>
<keyword evidence="2" id="KW-0812">Transmembrane</keyword>
<dbReference type="GO" id="GO:0009306">
    <property type="term" value="P:protein secretion"/>
    <property type="evidence" value="ECO:0007669"/>
    <property type="project" value="InterPro"/>
</dbReference>
<dbReference type="InterPro" id="IPR007452">
    <property type="entry name" value="TamB_C"/>
</dbReference>
<keyword evidence="4" id="KW-0472">Membrane</keyword>
<evidence type="ECO:0000256" key="1">
    <source>
        <dbReference type="ARBA" id="ARBA00004167"/>
    </source>
</evidence>
<protein>
    <recommendedName>
        <fullName evidence="5">Translocation and assembly module TamB C-terminal domain-containing protein</fullName>
    </recommendedName>
</protein>
<dbReference type="RefSeq" id="WP_023365727.1">
    <property type="nucleotide sequence ID" value="NC_022664.1"/>
</dbReference>
<evidence type="ECO:0000256" key="3">
    <source>
        <dbReference type="ARBA" id="ARBA00022989"/>
    </source>
</evidence>